<keyword evidence="2" id="KW-1185">Reference proteome</keyword>
<dbReference type="EMBL" id="CM055107">
    <property type="protein sequence ID" value="KAJ7527021.1"/>
    <property type="molecule type" value="Genomic_DNA"/>
</dbReference>
<accession>A0ACC2BB71</accession>
<proteinExistence type="predicted"/>
<gene>
    <name evidence="1" type="ORF">O6H91_16G032600</name>
</gene>
<evidence type="ECO:0000313" key="1">
    <source>
        <dbReference type="EMBL" id="KAJ7527021.1"/>
    </source>
</evidence>
<evidence type="ECO:0000313" key="2">
    <source>
        <dbReference type="Proteomes" id="UP001162992"/>
    </source>
</evidence>
<comment type="caution">
    <text evidence="1">The sequence shown here is derived from an EMBL/GenBank/DDBJ whole genome shotgun (WGS) entry which is preliminary data.</text>
</comment>
<reference evidence="2" key="1">
    <citation type="journal article" date="2024" name="Proc. Natl. Acad. Sci. U.S.A.">
        <title>Extraordinary preservation of gene collinearity over three hundred million years revealed in homosporous lycophytes.</title>
        <authorList>
            <person name="Li C."/>
            <person name="Wickell D."/>
            <person name="Kuo L.Y."/>
            <person name="Chen X."/>
            <person name="Nie B."/>
            <person name="Liao X."/>
            <person name="Peng D."/>
            <person name="Ji J."/>
            <person name="Jenkins J."/>
            <person name="Williams M."/>
            <person name="Shu S."/>
            <person name="Plott C."/>
            <person name="Barry K."/>
            <person name="Rajasekar S."/>
            <person name="Grimwood J."/>
            <person name="Han X."/>
            <person name="Sun S."/>
            <person name="Hou Z."/>
            <person name="He W."/>
            <person name="Dai G."/>
            <person name="Sun C."/>
            <person name="Schmutz J."/>
            <person name="Leebens-Mack J.H."/>
            <person name="Li F.W."/>
            <person name="Wang L."/>
        </authorList>
    </citation>
    <scope>NUCLEOTIDE SEQUENCE [LARGE SCALE GENOMIC DNA]</scope>
    <source>
        <strain evidence="2">cv. PW_Plant_1</strain>
    </source>
</reference>
<dbReference type="Proteomes" id="UP001162992">
    <property type="component" value="Chromosome 16"/>
</dbReference>
<sequence length="650" mass="72517">MVVVVRSFEVATMSGAVVGRTILSDQCFKAYMLQASNAGEFFNCQGDTVTSFQICVLSFCSKPHKEFVPSRRESARVTCLGNLNAGHPIDVLDNFGAWLSVSPQLLGAQLATSPLLQKRQTFKQPFKAVATTLTENWLASEELTSLAAAEEAMALARSAVMAAREVAYLATSPTDTDTSTDFSSETESLKVEQISGLDETGRFGVSHSLRGFQKYSETGLIYEDSLTGAAAMGTQSTLQFLGTVVEPAIWDTALYKDESGLDDEQLFSHKELIDLMSSNSNEVIAVSSKRHSERATRRVKAKENKKAAVIEPVRPKPKRAKKRKLAAESPNMISAFLRKAGKSRLLTAAEEVEMAKGTQELMKMEEIKARLQKTMAREPTSREWAEALGMDHHDFEKKLQKGRLCKSMLFRSNLRLVVSIAKRYQRRGASLQDLIQDGTTGLLRGVEKYDAKKGFRFSTYASWWIKQAVTKSLAKYSVPVRLPMYLYEVFSRINKAKSELLEKDGHQPSVEKIAEFAGLSTTKVISVTRLFKQARSLDKRIGDEDSSTLGDFLADNHTRSSIDVAEQELMRKCLDQILNTLSPRERDVMVMRYGLANAMPKTLKDIGVACNLSRERIRQLERQAMRKLRQPGVNCVMRTYLGDIDLFAAE</sequence>
<name>A0ACC2BB71_DIPCM</name>
<protein>
    <submittedName>
        <fullName evidence="1">Uncharacterized protein</fullName>
    </submittedName>
</protein>
<organism evidence="1 2">
    <name type="scientific">Diphasiastrum complanatum</name>
    <name type="common">Issler's clubmoss</name>
    <name type="synonym">Lycopodium complanatum</name>
    <dbReference type="NCBI Taxonomy" id="34168"/>
    <lineage>
        <taxon>Eukaryota</taxon>
        <taxon>Viridiplantae</taxon>
        <taxon>Streptophyta</taxon>
        <taxon>Embryophyta</taxon>
        <taxon>Tracheophyta</taxon>
        <taxon>Lycopodiopsida</taxon>
        <taxon>Lycopodiales</taxon>
        <taxon>Lycopodiaceae</taxon>
        <taxon>Lycopodioideae</taxon>
        <taxon>Diphasiastrum</taxon>
    </lineage>
</organism>